<dbReference type="OrthoDB" id="7868674at2"/>
<gene>
    <name evidence="2" type="ORF">SAMN02982922_4357</name>
</gene>
<dbReference type="EMBL" id="FXBL01000004">
    <property type="protein sequence ID" value="SMH51236.1"/>
    <property type="molecule type" value="Genomic_DNA"/>
</dbReference>
<feature type="signal peptide" evidence="1">
    <location>
        <begin position="1"/>
        <end position="22"/>
    </location>
</feature>
<accession>A0A1X7PIN0</accession>
<protein>
    <recommendedName>
        <fullName evidence="4">DUF1344 domain-containing protein</fullName>
    </recommendedName>
</protein>
<dbReference type="Pfam" id="PF07076">
    <property type="entry name" value="DUF1344"/>
    <property type="match status" value="1"/>
</dbReference>
<name>A0A1X7PIN0_9HYPH</name>
<evidence type="ECO:0000313" key="2">
    <source>
        <dbReference type="EMBL" id="SMH51236.1"/>
    </source>
</evidence>
<dbReference type="Proteomes" id="UP000193083">
    <property type="component" value="Unassembled WGS sequence"/>
</dbReference>
<proteinExistence type="predicted"/>
<reference evidence="2 3" key="1">
    <citation type="submission" date="2017-04" db="EMBL/GenBank/DDBJ databases">
        <authorList>
            <person name="Afonso C.L."/>
            <person name="Miller P.J."/>
            <person name="Scott M.A."/>
            <person name="Spackman E."/>
            <person name="Goraichik I."/>
            <person name="Dimitrov K.M."/>
            <person name="Suarez D.L."/>
            <person name="Swayne D.E."/>
        </authorList>
    </citation>
    <scope>NUCLEOTIDE SEQUENCE [LARGE SCALE GENOMIC DNA]</scope>
    <source>
        <strain evidence="2 3">B5P</strain>
    </source>
</reference>
<dbReference type="RefSeq" id="WP_085466058.1">
    <property type="nucleotide sequence ID" value="NZ_FXBL01000004.1"/>
</dbReference>
<keyword evidence="3" id="KW-1185">Reference proteome</keyword>
<sequence>MRNHLVPVTAAALVAVSSFAFAATQHHATGSVKTYDSKAMTLSLDDGSTYTLPKSFKDPGLKTGEKVNVAWQQSGTMKMVDKVTIQK</sequence>
<dbReference type="AlphaFoldDB" id="A0A1X7PIN0"/>
<evidence type="ECO:0008006" key="4">
    <source>
        <dbReference type="Google" id="ProtNLM"/>
    </source>
</evidence>
<evidence type="ECO:0000256" key="1">
    <source>
        <dbReference type="SAM" id="SignalP"/>
    </source>
</evidence>
<evidence type="ECO:0000313" key="3">
    <source>
        <dbReference type="Proteomes" id="UP000193083"/>
    </source>
</evidence>
<dbReference type="InterPro" id="IPR009780">
    <property type="entry name" value="DUF1344"/>
</dbReference>
<organism evidence="2 3">
    <name type="scientific">Mesorhizobium australicum</name>
    <dbReference type="NCBI Taxonomy" id="536018"/>
    <lineage>
        <taxon>Bacteria</taxon>
        <taxon>Pseudomonadati</taxon>
        <taxon>Pseudomonadota</taxon>
        <taxon>Alphaproteobacteria</taxon>
        <taxon>Hyphomicrobiales</taxon>
        <taxon>Phyllobacteriaceae</taxon>
        <taxon>Mesorhizobium</taxon>
    </lineage>
</organism>
<feature type="chain" id="PRO_5012417339" description="DUF1344 domain-containing protein" evidence="1">
    <location>
        <begin position="23"/>
        <end position="87"/>
    </location>
</feature>
<keyword evidence="1" id="KW-0732">Signal</keyword>